<reference evidence="10" key="1">
    <citation type="submission" date="2023-07" db="EMBL/GenBank/DDBJ databases">
        <title>Genome sequencing of Purple Non-Sulfur Bacteria from various extreme environments.</title>
        <authorList>
            <person name="Mayer M."/>
        </authorList>
    </citation>
    <scope>NUCLEOTIDE SEQUENCE [LARGE SCALE GENOMIC DNA]</scope>
    <source>
        <strain evidence="10">DSM 17935</strain>
    </source>
</reference>
<name>A0ABT3HI86_9HYPH</name>
<comment type="caution">
    <text evidence="9">The sequence shown here is derived from an EMBL/GenBank/DDBJ whole genome shotgun (WGS) entry which is preliminary data.</text>
</comment>
<feature type="modified residue" description="4-aspartylphosphate" evidence="4">
    <location>
        <position position="664"/>
    </location>
</feature>
<feature type="domain" description="PAS" evidence="8">
    <location>
        <begin position="107"/>
        <end position="151"/>
    </location>
</feature>
<dbReference type="Pfam" id="PF00072">
    <property type="entry name" value="Response_reg"/>
    <property type="match status" value="1"/>
</dbReference>
<keyword evidence="5" id="KW-0472">Membrane</keyword>
<dbReference type="SMART" id="SM00448">
    <property type="entry name" value="REC"/>
    <property type="match status" value="2"/>
</dbReference>
<feature type="transmembrane region" description="Helical" evidence="5">
    <location>
        <begin position="20"/>
        <end position="44"/>
    </location>
</feature>
<dbReference type="CDD" id="cd00082">
    <property type="entry name" value="HisKA"/>
    <property type="match status" value="1"/>
</dbReference>
<dbReference type="InterPro" id="IPR035965">
    <property type="entry name" value="PAS-like_dom_sf"/>
</dbReference>
<dbReference type="EMBL" id="JAOQNS010000019">
    <property type="protein sequence ID" value="MCW2310115.1"/>
    <property type="molecule type" value="Genomic_DNA"/>
</dbReference>
<dbReference type="RefSeq" id="WP_264603692.1">
    <property type="nucleotide sequence ID" value="NZ_JAOQNS010000019.1"/>
</dbReference>
<feature type="domain" description="Response regulatory" evidence="7">
    <location>
        <begin position="609"/>
        <end position="734"/>
    </location>
</feature>
<evidence type="ECO:0000256" key="1">
    <source>
        <dbReference type="ARBA" id="ARBA00000085"/>
    </source>
</evidence>
<dbReference type="Proteomes" id="UP001209755">
    <property type="component" value="Unassembled WGS sequence"/>
</dbReference>
<feature type="modified residue" description="4-aspartylphosphate" evidence="4">
    <location>
        <position position="520"/>
    </location>
</feature>
<dbReference type="PROSITE" id="PS50109">
    <property type="entry name" value="HIS_KIN"/>
    <property type="match status" value="1"/>
</dbReference>
<dbReference type="PROSITE" id="PS50112">
    <property type="entry name" value="PAS"/>
    <property type="match status" value="1"/>
</dbReference>
<dbReference type="Pfam" id="PF00512">
    <property type="entry name" value="HisKA"/>
    <property type="match status" value="1"/>
</dbReference>
<dbReference type="InterPro" id="IPR003594">
    <property type="entry name" value="HATPase_dom"/>
</dbReference>
<evidence type="ECO:0000256" key="5">
    <source>
        <dbReference type="SAM" id="Phobius"/>
    </source>
</evidence>
<dbReference type="SMART" id="SM00091">
    <property type="entry name" value="PAS"/>
    <property type="match status" value="1"/>
</dbReference>
<proteinExistence type="predicted"/>
<dbReference type="InterPro" id="IPR011006">
    <property type="entry name" value="CheY-like_superfamily"/>
</dbReference>
<dbReference type="InterPro" id="IPR001789">
    <property type="entry name" value="Sig_transdc_resp-reg_receiver"/>
</dbReference>
<dbReference type="EC" id="2.7.13.3" evidence="2"/>
<evidence type="ECO:0000259" key="8">
    <source>
        <dbReference type="PROSITE" id="PS50112"/>
    </source>
</evidence>
<feature type="transmembrane region" description="Helical" evidence="5">
    <location>
        <begin position="50"/>
        <end position="70"/>
    </location>
</feature>
<dbReference type="InterPro" id="IPR003661">
    <property type="entry name" value="HisK_dim/P_dom"/>
</dbReference>
<evidence type="ECO:0000259" key="7">
    <source>
        <dbReference type="PROSITE" id="PS50110"/>
    </source>
</evidence>
<dbReference type="Gene3D" id="3.30.565.10">
    <property type="entry name" value="Histidine kinase-like ATPase, C-terminal domain"/>
    <property type="match status" value="1"/>
</dbReference>
<dbReference type="SMART" id="SM00387">
    <property type="entry name" value="HATPase_c"/>
    <property type="match status" value="1"/>
</dbReference>
<evidence type="ECO:0000313" key="10">
    <source>
        <dbReference type="Proteomes" id="UP001209755"/>
    </source>
</evidence>
<sequence>MPLPLFAVDDEKTAPRPRRIAATVVPVLAFAAALLFVLAAIFVATPVAPPAVFVVLAAIAGTVGGIRLVTPKLDALSASRRETLQDAKLLRERVESLADEVWGLREDLERHRSVIDTVGDVVIRRDGAGRIVFVNDVFARTFGIDAEAAIGGPLELLPQAEEKHETLQDGERRVKLATVAGPRWFTWIDAPVRSPDGQPLLQSVIRDVTEAIEAERALIVARDQAEAANRAKSRFVAMVSHEIRTPLNGILGMAGLLMDTKLTAEQTTYARAVRTSGDALLSLIDDVLDFSKIEAGRLDLAPAETDIRGLVEELAELVAPRAQAKGIEIATHIAPDVPARAMLDAARLRQVLLNLAGNAVKFTEIGGVAIEVSAGRAAGEDSAQIRISVRDTGIGMSPEQTARVFKEFEQADHGPSRRFGGTGLGLAISRRLVGLMGGRISVESALGHGSTFSFALTVPVVEAARPGRDLSGIRVAILADGPVEGPMMAKSLNDLGAAIIEGGDPAAFAAVSGIDVVLIDAACRDGIEAALAGLKRAGIEAPTVVLLAPTERPDLPKYRAAGAGAYLVKPIRAGSLAKIVGGLARGEADVGMMAEEAAAGAPAARRRLDVLLAEDNEINQLLTRAGLERLGHSVTAVDNGEAAVTALEAAIAGTGTPVDLVLMDLHMPGIDGFEAIRRIRALEAAAGAARRPILALTADTMAETEEACRAAGADRRLIKPLDSDRLAEAIAAEIDRDRALGQTG</sequence>
<dbReference type="PANTHER" id="PTHR45339">
    <property type="entry name" value="HYBRID SIGNAL TRANSDUCTION HISTIDINE KINASE J"/>
    <property type="match status" value="1"/>
</dbReference>
<dbReference type="Pfam" id="PF02518">
    <property type="entry name" value="HATPase_c"/>
    <property type="match status" value="1"/>
</dbReference>
<dbReference type="CDD" id="cd17546">
    <property type="entry name" value="REC_hyHK_CKI1_RcsC-like"/>
    <property type="match status" value="1"/>
</dbReference>
<evidence type="ECO:0000256" key="3">
    <source>
        <dbReference type="ARBA" id="ARBA00022553"/>
    </source>
</evidence>
<dbReference type="Gene3D" id="3.30.450.20">
    <property type="entry name" value="PAS domain"/>
    <property type="match status" value="1"/>
</dbReference>
<evidence type="ECO:0000256" key="4">
    <source>
        <dbReference type="PROSITE-ProRule" id="PRU00169"/>
    </source>
</evidence>
<dbReference type="CDD" id="cd16922">
    <property type="entry name" value="HATPase_EvgS-ArcB-TorS-like"/>
    <property type="match status" value="1"/>
</dbReference>
<dbReference type="CDD" id="cd00130">
    <property type="entry name" value="PAS"/>
    <property type="match status" value="1"/>
</dbReference>
<gene>
    <name evidence="9" type="ORF">M2319_004480</name>
</gene>
<dbReference type="InterPro" id="IPR036097">
    <property type="entry name" value="HisK_dim/P_sf"/>
</dbReference>
<evidence type="ECO:0000256" key="2">
    <source>
        <dbReference type="ARBA" id="ARBA00012438"/>
    </source>
</evidence>
<keyword evidence="5" id="KW-1133">Transmembrane helix</keyword>
<dbReference type="SUPFAM" id="SSF55874">
    <property type="entry name" value="ATPase domain of HSP90 chaperone/DNA topoisomerase II/histidine kinase"/>
    <property type="match status" value="1"/>
</dbReference>
<dbReference type="InterPro" id="IPR036890">
    <property type="entry name" value="HATPase_C_sf"/>
</dbReference>
<dbReference type="SUPFAM" id="SSF55785">
    <property type="entry name" value="PYP-like sensor domain (PAS domain)"/>
    <property type="match status" value="1"/>
</dbReference>
<keyword evidence="10" id="KW-1185">Reference proteome</keyword>
<evidence type="ECO:0000259" key="6">
    <source>
        <dbReference type="PROSITE" id="PS50109"/>
    </source>
</evidence>
<dbReference type="PROSITE" id="PS50110">
    <property type="entry name" value="RESPONSE_REGULATORY"/>
    <property type="match status" value="2"/>
</dbReference>
<keyword evidence="5" id="KW-0812">Transmembrane</keyword>
<dbReference type="SMART" id="SM00388">
    <property type="entry name" value="HisKA"/>
    <property type="match status" value="1"/>
</dbReference>
<accession>A0ABT3HI86</accession>
<dbReference type="InterPro" id="IPR004358">
    <property type="entry name" value="Sig_transdc_His_kin-like_C"/>
</dbReference>
<dbReference type="SUPFAM" id="SSF52172">
    <property type="entry name" value="CheY-like"/>
    <property type="match status" value="2"/>
</dbReference>
<dbReference type="SUPFAM" id="SSF47384">
    <property type="entry name" value="Homodimeric domain of signal transducing histidine kinase"/>
    <property type="match status" value="1"/>
</dbReference>
<feature type="domain" description="Response regulatory" evidence="7">
    <location>
        <begin position="474"/>
        <end position="584"/>
    </location>
</feature>
<dbReference type="PRINTS" id="PR00344">
    <property type="entry name" value="BCTRLSENSOR"/>
</dbReference>
<protein>
    <recommendedName>
        <fullName evidence="2">histidine kinase</fullName>
        <ecNumber evidence="2">2.7.13.3</ecNumber>
    </recommendedName>
</protein>
<dbReference type="PANTHER" id="PTHR45339:SF5">
    <property type="entry name" value="HISTIDINE KINASE"/>
    <property type="match status" value="1"/>
</dbReference>
<comment type="catalytic activity">
    <reaction evidence="1">
        <text>ATP + protein L-histidine = ADP + protein N-phospho-L-histidine.</text>
        <dbReference type="EC" id="2.7.13.3"/>
    </reaction>
</comment>
<dbReference type="InterPro" id="IPR005467">
    <property type="entry name" value="His_kinase_dom"/>
</dbReference>
<dbReference type="Pfam" id="PF13188">
    <property type="entry name" value="PAS_8"/>
    <property type="match status" value="1"/>
</dbReference>
<keyword evidence="3 4" id="KW-0597">Phosphoprotein</keyword>
<feature type="domain" description="Histidine kinase" evidence="6">
    <location>
        <begin position="238"/>
        <end position="460"/>
    </location>
</feature>
<dbReference type="NCBIfam" id="TIGR00229">
    <property type="entry name" value="sensory_box"/>
    <property type="match status" value="1"/>
</dbReference>
<organism evidence="9 10">
    <name type="scientific">Rhodobium gokarnense</name>
    <dbReference type="NCBI Taxonomy" id="364296"/>
    <lineage>
        <taxon>Bacteria</taxon>
        <taxon>Pseudomonadati</taxon>
        <taxon>Pseudomonadota</taxon>
        <taxon>Alphaproteobacteria</taxon>
        <taxon>Hyphomicrobiales</taxon>
        <taxon>Rhodobiaceae</taxon>
        <taxon>Rhodobium</taxon>
    </lineage>
</organism>
<dbReference type="Gene3D" id="3.40.50.2300">
    <property type="match status" value="2"/>
</dbReference>
<dbReference type="Gene3D" id="1.10.287.130">
    <property type="match status" value="1"/>
</dbReference>
<evidence type="ECO:0000313" key="9">
    <source>
        <dbReference type="EMBL" id="MCW2310115.1"/>
    </source>
</evidence>
<dbReference type="InterPro" id="IPR000014">
    <property type="entry name" value="PAS"/>
</dbReference>